<reference evidence="1" key="1">
    <citation type="submission" date="2019-04" db="EMBL/GenBank/DDBJ databases">
        <title>Friends and foes A comparative genomics studyof 23 Aspergillus species from section Flavi.</title>
        <authorList>
            <consortium name="DOE Joint Genome Institute"/>
            <person name="Kjaerbolling I."/>
            <person name="Vesth T."/>
            <person name="Frisvad J.C."/>
            <person name="Nybo J.L."/>
            <person name="Theobald S."/>
            <person name="Kildgaard S."/>
            <person name="Isbrandt T."/>
            <person name="Kuo A."/>
            <person name="Sato A."/>
            <person name="Lyhne E.K."/>
            <person name="Kogle M.E."/>
            <person name="Wiebenga A."/>
            <person name="Kun R.S."/>
            <person name="Lubbers R.J."/>
            <person name="Makela M.R."/>
            <person name="Barry K."/>
            <person name="Chovatia M."/>
            <person name="Clum A."/>
            <person name="Daum C."/>
            <person name="Haridas S."/>
            <person name="He G."/>
            <person name="LaButti K."/>
            <person name="Lipzen A."/>
            <person name="Mondo S."/>
            <person name="Riley R."/>
            <person name="Salamov A."/>
            <person name="Simmons B.A."/>
            <person name="Magnuson J.K."/>
            <person name="Henrissat B."/>
            <person name="Mortensen U.H."/>
            <person name="Larsen T.O."/>
            <person name="Devries R.P."/>
            <person name="Grigoriev I.V."/>
            <person name="Machida M."/>
            <person name="Baker S.E."/>
            <person name="Andersen M.R."/>
        </authorList>
    </citation>
    <scope>NUCLEOTIDE SEQUENCE [LARGE SCALE GENOMIC DNA]</scope>
    <source>
        <strain evidence="1">IBT 14317</strain>
    </source>
</reference>
<proteinExistence type="predicted"/>
<dbReference type="AlphaFoldDB" id="A0A5N7CNB1"/>
<sequence>MTKQLSGQNTKQLSSQCFYFSIPGDADNSTYGVISETLRQLKNSEPHYFSTPPSEKQGFRTISYNLTGAATEAAEFSKKLEEYLQNLEQQLRASPCWYGIPFLCHYRSPRLGSCTVTWSDTESSLLPTIFLSNPRKAYTGTSPGVLDDDLMHPPMHMRHGWP</sequence>
<dbReference type="EMBL" id="ML735218">
    <property type="protein sequence ID" value="KAE8395595.1"/>
    <property type="molecule type" value="Genomic_DNA"/>
</dbReference>
<protein>
    <submittedName>
        <fullName evidence="1">Uncharacterized protein</fullName>
    </submittedName>
</protein>
<organism evidence="1">
    <name type="scientific">Petromyces alliaceus</name>
    <name type="common">Aspergillus alliaceus</name>
    <dbReference type="NCBI Taxonomy" id="209559"/>
    <lineage>
        <taxon>Eukaryota</taxon>
        <taxon>Fungi</taxon>
        <taxon>Dikarya</taxon>
        <taxon>Ascomycota</taxon>
        <taxon>Pezizomycotina</taxon>
        <taxon>Eurotiomycetes</taxon>
        <taxon>Eurotiomycetidae</taxon>
        <taxon>Eurotiales</taxon>
        <taxon>Aspergillaceae</taxon>
        <taxon>Aspergillus</taxon>
        <taxon>Aspergillus subgen. Circumdati</taxon>
    </lineage>
</organism>
<dbReference type="Proteomes" id="UP000326877">
    <property type="component" value="Unassembled WGS sequence"/>
</dbReference>
<evidence type="ECO:0000313" key="1">
    <source>
        <dbReference type="EMBL" id="KAE8395595.1"/>
    </source>
</evidence>
<accession>A0A5N6G305</accession>
<name>A0A5N7CNB1_PETAA</name>
<gene>
    <name evidence="1" type="ORF">BDV23DRAFT_178641</name>
</gene>
<accession>A0A5N7CNB1</accession>